<name>A0A3N4ZJD7_9MICO</name>
<dbReference type="EMBL" id="RKRA01000001">
    <property type="protein sequence ID" value="RPF25722.1"/>
    <property type="molecule type" value="Genomic_DNA"/>
</dbReference>
<keyword evidence="2" id="KW-1185">Reference proteome</keyword>
<dbReference type="Proteomes" id="UP000280726">
    <property type="component" value="Unassembled WGS sequence"/>
</dbReference>
<comment type="caution">
    <text evidence="1">The sequence shown here is derived from an EMBL/GenBank/DDBJ whole genome shotgun (WGS) entry which is preliminary data.</text>
</comment>
<reference evidence="1 2" key="1">
    <citation type="submission" date="2018-11" db="EMBL/GenBank/DDBJ databases">
        <title>Sequencing the genomes of 1000 actinobacteria strains.</title>
        <authorList>
            <person name="Klenk H.-P."/>
        </authorList>
    </citation>
    <scope>NUCLEOTIDE SEQUENCE [LARGE SCALE GENOMIC DNA]</scope>
    <source>
        <strain evidence="1 2">DSM 14418</strain>
    </source>
</reference>
<organism evidence="1 2">
    <name type="scientific">Georgenia muralis</name>
    <dbReference type="NCBI Taxonomy" id="154117"/>
    <lineage>
        <taxon>Bacteria</taxon>
        <taxon>Bacillati</taxon>
        <taxon>Actinomycetota</taxon>
        <taxon>Actinomycetes</taxon>
        <taxon>Micrococcales</taxon>
        <taxon>Bogoriellaceae</taxon>
        <taxon>Georgenia</taxon>
    </lineage>
</organism>
<dbReference type="RefSeq" id="WP_123913717.1">
    <property type="nucleotide sequence ID" value="NZ_RKRA01000001.1"/>
</dbReference>
<evidence type="ECO:0008006" key="3">
    <source>
        <dbReference type="Google" id="ProtNLM"/>
    </source>
</evidence>
<proteinExistence type="predicted"/>
<gene>
    <name evidence="1" type="ORF">EDD32_0132</name>
</gene>
<evidence type="ECO:0000313" key="1">
    <source>
        <dbReference type="EMBL" id="RPF25722.1"/>
    </source>
</evidence>
<protein>
    <recommendedName>
        <fullName evidence="3">Tetracyclin repressor-like C-terminal domain-containing protein</fullName>
    </recommendedName>
</protein>
<dbReference type="AlphaFoldDB" id="A0A3N4ZJD7"/>
<evidence type="ECO:0000313" key="2">
    <source>
        <dbReference type="Proteomes" id="UP000280726"/>
    </source>
</evidence>
<accession>A0A3N4ZJD7</accession>
<sequence length="59" mass="6174">MAEDAGEGTAEMAVGLREAVGVALDPTEPLFGYDSSARFLEEFLEPFLSVLQASGPVQG</sequence>